<proteinExistence type="inferred from homology"/>
<keyword evidence="5" id="KW-1185">Reference proteome</keyword>
<evidence type="ECO:0000256" key="1">
    <source>
        <dbReference type="ARBA" id="ARBA00008950"/>
    </source>
</evidence>
<dbReference type="PANTHER" id="PTHR43165">
    <property type="entry name" value="METALLOPHOSPHOESTERASE"/>
    <property type="match status" value="1"/>
</dbReference>
<dbReference type="Gene3D" id="3.60.21.10">
    <property type="match status" value="1"/>
</dbReference>
<dbReference type="Pfam" id="PF12850">
    <property type="entry name" value="Metallophos_2"/>
    <property type="match status" value="1"/>
</dbReference>
<dbReference type="InterPro" id="IPR000979">
    <property type="entry name" value="Phosphodiesterase_MJ0936/Vps29"/>
</dbReference>
<dbReference type="InterPro" id="IPR053193">
    <property type="entry name" value="MetalloPDE_YfcE-like"/>
</dbReference>
<reference evidence="5" key="1">
    <citation type="journal article" date="2019" name="Int. J. Syst. Evol. Microbiol.">
        <title>The Global Catalogue of Microorganisms (GCM) 10K type strain sequencing project: providing services to taxonomists for standard genome sequencing and annotation.</title>
        <authorList>
            <consortium name="The Broad Institute Genomics Platform"/>
            <consortium name="The Broad Institute Genome Sequencing Center for Infectious Disease"/>
            <person name="Wu L."/>
            <person name="Ma J."/>
        </authorList>
    </citation>
    <scope>NUCLEOTIDE SEQUENCE [LARGE SCALE GENOMIC DNA]</scope>
    <source>
        <strain evidence="5">JCM 6486</strain>
    </source>
</reference>
<gene>
    <name evidence="4" type="primary">yfcE</name>
    <name evidence="4" type="ORF">GCM10008917_06860</name>
</gene>
<comment type="caution">
    <text evidence="4">The sequence shown here is derived from an EMBL/GenBank/DDBJ whole genome shotgun (WGS) entry which is preliminary data.</text>
</comment>
<dbReference type="CDD" id="cd00841">
    <property type="entry name" value="MPP_YfcE"/>
    <property type="match status" value="1"/>
</dbReference>
<evidence type="ECO:0000256" key="2">
    <source>
        <dbReference type="RuleBase" id="RU362039"/>
    </source>
</evidence>
<name>A0ABP3XF62_9FIRM</name>
<accession>A0ABP3XF62</accession>
<evidence type="ECO:0000313" key="5">
    <source>
        <dbReference type="Proteomes" id="UP001400965"/>
    </source>
</evidence>
<organism evidence="4 5">
    <name type="scientific">Paraclostridium tenue</name>
    <dbReference type="NCBI Taxonomy" id="1737"/>
    <lineage>
        <taxon>Bacteria</taxon>
        <taxon>Bacillati</taxon>
        <taxon>Bacillota</taxon>
        <taxon>Clostridia</taxon>
        <taxon>Peptostreptococcales</taxon>
        <taxon>Peptostreptococcaceae</taxon>
        <taxon>Paraclostridium</taxon>
    </lineage>
</organism>
<dbReference type="EMBL" id="BAAACP010000003">
    <property type="protein sequence ID" value="GAA0862255.1"/>
    <property type="molecule type" value="Genomic_DNA"/>
</dbReference>
<protein>
    <recommendedName>
        <fullName evidence="2">Phosphoesterase</fullName>
        <ecNumber evidence="2">3.1.4.-</ecNumber>
    </recommendedName>
</protein>
<dbReference type="SUPFAM" id="SSF56300">
    <property type="entry name" value="Metallo-dependent phosphatases"/>
    <property type="match status" value="1"/>
</dbReference>
<dbReference type="RefSeq" id="WP_346042545.1">
    <property type="nucleotide sequence ID" value="NZ_BAAACP010000003.1"/>
</dbReference>
<sequence>MKIGVMSDTHGSLVYFEKALEVLSDCDILLHAGDVLYHGPRNDLPEGYNPKKVISKINELDNILIARGNCDADVDQMVISHPIQSPYVLSQFGETRILINHGYVDSKEETIKKAKSMGADILILGHTHVKELYVDENLIVINPGSTSIPKDGSHSVATIDIIQTHDELDLDINLIDINTKEVINL</sequence>
<dbReference type="InterPro" id="IPR029052">
    <property type="entry name" value="Metallo-depent_PP-like"/>
</dbReference>
<dbReference type="InterPro" id="IPR024654">
    <property type="entry name" value="Calcineurin-like_PHP_lpxH"/>
</dbReference>
<comment type="similarity">
    <text evidence="1 2">Belongs to the metallophosphoesterase superfamily. YfcE family.</text>
</comment>
<evidence type="ECO:0000259" key="3">
    <source>
        <dbReference type="Pfam" id="PF12850"/>
    </source>
</evidence>
<evidence type="ECO:0000313" key="4">
    <source>
        <dbReference type="EMBL" id="GAA0862255.1"/>
    </source>
</evidence>
<comment type="cofactor">
    <cofactor evidence="2">
        <name>a divalent metal cation</name>
        <dbReference type="ChEBI" id="CHEBI:60240"/>
    </cofactor>
</comment>
<dbReference type="NCBIfam" id="TIGR00040">
    <property type="entry name" value="yfcE"/>
    <property type="match status" value="1"/>
</dbReference>
<dbReference type="NCBIfam" id="NF006988">
    <property type="entry name" value="PRK09453.1"/>
    <property type="match status" value="1"/>
</dbReference>
<keyword evidence="2" id="KW-0479">Metal-binding</keyword>
<dbReference type="Proteomes" id="UP001400965">
    <property type="component" value="Unassembled WGS sequence"/>
</dbReference>
<feature type="domain" description="Calcineurin-like phosphoesterase" evidence="3">
    <location>
        <begin position="1"/>
        <end position="161"/>
    </location>
</feature>
<dbReference type="PANTHER" id="PTHR43165:SF1">
    <property type="entry name" value="PHOSPHODIESTERASE MJ0936"/>
    <property type="match status" value="1"/>
</dbReference>
<dbReference type="InterPro" id="IPR041802">
    <property type="entry name" value="MPP_YfcE"/>
</dbReference>
<dbReference type="EC" id="3.1.4.-" evidence="2"/>